<dbReference type="EMBL" id="JAHWGI010000360">
    <property type="protein sequence ID" value="KAK3914221.1"/>
    <property type="molecule type" value="Genomic_DNA"/>
</dbReference>
<dbReference type="CDD" id="cd21675">
    <property type="entry name" value="SMP_TEX2"/>
    <property type="match status" value="1"/>
</dbReference>
<name>A0AAE1H4S0_9NEOP</name>
<sequence length="723" mass="76620">MLTAHSKRLHPSDHFESWMFECISPAMEVEEAAAGQGGGVVTRPVFARLEGRVLTLWGYPPDAPRGVPWAPRVPRAALWSEDAADLRRARAALTHRRRYQLHGDPGAVTLLPDGLSRTRRWSRKYPICVVASEMLGEEEVDAVAPAPAAAPAPASAPASTPAPAPAEQVVPCLATATPEAADGLPSIVVSASSTPLASSVGPSAVSTGSPEVLSLVDSTKKTPSVNVGGTTPPSPHNGSPSASSTSSPTASPTTMSMVSSTAIAPASPTTTPTSSPTTMLTTTPTASLTTIPSASTTIKTTASTSTPPQEAQPPASAETSETATTTSQKPTRASLSSGSDVSDLSVNFADVTGVRDVEDVEERLLGGLMSEEIIGLVDDDVVADEAATPTPAPGAAPGAAPPPSTSLTLLLLARTARQKEEWYRRLRRAAGEACPLDDAALLEDYVVSLQQYLDDGDRGAAEADVDPSAYQGLNALAGRVLFDACHSARWAAAVQAHVQRRLASVRVPAYIQQPTVSAVHCRHAAVRVLRVGQPRLDAQGLWVDLDVSYRGVMRFVVTSRLNLTAQHQQQTRPRPSSHVDARASATDQDEEQDDVVSEPFPLPPALSPMLQPRSGTWRLFKRLAESRFFQAALAALSNTDIVLVVEVRALDGVLCVHVPPPPSDRVWLGFRGVPCLRLAAVPRVGTRTLRHALLCRLVERRLRAHMERVLVLPNMANILLPFT</sequence>
<reference evidence="3" key="1">
    <citation type="submission" date="2021-07" db="EMBL/GenBank/DDBJ databases">
        <authorList>
            <person name="Catto M.A."/>
            <person name="Jacobson A."/>
            <person name="Kennedy G."/>
            <person name="Labadie P."/>
            <person name="Hunt B.G."/>
            <person name="Srinivasan R."/>
        </authorList>
    </citation>
    <scope>NUCLEOTIDE SEQUENCE</scope>
    <source>
        <strain evidence="3">PL_HMW_Pooled</strain>
        <tissue evidence="3">Head</tissue>
    </source>
</reference>
<proteinExistence type="predicted"/>
<evidence type="ECO:0000256" key="1">
    <source>
        <dbReference type="ARBA" id="ARBA00004586"/>
    </source>
</evidence>
<evidence type="ECO:0000256" key="2">
    <source>
        <dbReference type="SAM" id="MobiDB-lite"/>
    </source>
</evidence>
<accession>A0AAE1H4S0</accession>
<evidence type="ECO:0000313" key="3">
    <source>
        <dbReference type="EMBL" id="KAK3914221.1"/>
    </source>
</evidence>
<dbReference type="PANTHER" id="PTHR13466:SF0">
    <property type="entry name" value="SMP-LTD DOMAIN-CONTAINING PROTEIN"/>
    <property type="match status" value="1"/>
</dbReference>
<gene>
    <name evidence="3" type="ORF">KUF71_023634</name>
</gene>
<reference evidence="3" key="2">
    <citation type="journal article" date="2023" name="BMC Genomics">
        <title>Pest status, molecular evolution, and epigenetic factors derived from the genome assembly of Frankliniella fusca, a thysanopteran phytovirus vector.</title>
        <authorList>
            <person name="Catto M.A."/>
            <person name="Labadie P.E."/>
            <person name="Jacobson A.L."/>
            <person name="Kennedy G.G."/>
            <person name="Srinivasan R."/>
            <person name="Hunt B.G."/>
        </authorList>
    </citation>
    <scope>NUCLEOTIDE SEQUENCE</scope>
    <source>
        <strain evidence="3">PL_HMW_Pooled</strain>
    </source>
</reference>
<dbReference type="GO" id="GO:0005789">
    <property type="term" value="C:endoplasmic reticulum membrane"/>
    <property type="evidence" value="ECO:0007669"/>
    <property type="project" value="UniProtKB-SubCell"/>
</dbReference>
<comment type="caution">
    <text evidence="3">The sequence shown here is derived from an EMBL/GenBank/DDBJ whole genome shotgun (WGS) entry which is preliminary data.</text>
</comment>
<evidence type="ECO:0000313" key="4">
    <source>
        <dbReference type="Proteomes" id="UP001219518"/>
    </source>
</evidence>
<feature type="region of interest" description="Disordered" evidence="2">
    <location>
        <begin position="566"/>
        <end position="596"/>
    </location>
</feature>
<dbReference type="Proteomes" id="UP001219518">
    <property type="component" value="Unassembled WGS sequence"/>
</dbReference>
<organism evidence="3 4">
    <name type="scientific">Frankliniella fusca</name>
    <dbReference type="NCBI Taxonomy" id="407009"/>
    <lineage>
        <taxon>Eukaryota</taxon>
        <taxon>Metazoa</taxon>
        <taxon>Ecdysozoa</taxon>
        <taxon>Arthropoda</taxon>
        <taxon>Hexapoda</taxon>
        <taxon>Insecta</taxon>
        <taxon>Pterygota</taxon>
        <taxon>Neoptera</taxon>
        <taxon>Paraneoptera</taxon>
        <taxon>Thysanoptera</taxon>
        <taxon>Terebrantia</taxon>
        <taxon>Thripoidea</taxon>
        <taxon>Thripidae</taxon>
        <taxon>Frankliniella</taxon>
    </lineage>
</organism>
<dbReference type="GO" id="GO:0008289">
    <property type="term" value="F:lipid binding"/>
    <property type="evidence" value="ECO:0007669"/>
    <property type="project" value="TreeGrafter"/>
</dbReference>
<feature type="compositionally biased region" description="Low complexity" evidence="2">
    <location>
        <begin position="239"/>
        <end position="327"/>
    </location>
</feature>
<feature type="compositionally biased region" description="Polar residues" evidence="2">
    <location>
        <begin position="221"/>
        <end position="231"/>
    </location>
</feature>
<dbReference type="PANTHER" id="PTHR13466">
    <property type="entry name" value="TEX2 PROTEIN-RELATED"/>
    <property type="match status" value="1"/>
</dbReference>
<protein>
    <submittedName>
        <fullName evidence="3">Testis-expressed protein 2</fullName>
    </submittedName>
</protein>
<keyword evidence="4" id="KW-1185">Reference proteome</keyword>
<comment type="subcellular location">
    <subcellularLocation>
        <location evidence="1">Endoplasmic reticulum membrane</location>
    </subcellularLocation>
</comment>
<feature type="compositionally biased region" description="Acidic residues" evidence="2">
    <location>
        <begin position="587"/>
        <end position="596"/>
    </location>
</feature>
<feature type="region of interest" description="Disordered" evidence="2">
    <location>
        <begin position="217"/>
        <end position="342"/>
    </location>
</feature>
<dbReference type="AlphaFoldDB" id="A0AAE1H4S0"/>